<evidence type="ECO:0000313" key="3">
    <source>
        <dbReference type="EMBL" id="KAK8846350.1"/>
    </source>
</evidence>
<dbReference type="EMBL" id="JAPFFF010000029">
    <property type="protein sequence ID" value="KAK8846350.1"/>
    <property type="molecule type" value="Genomic_DNA"/>
</dbReference>
<dbReference type="PANTHER" id="PTHR46817">
    <property type="entry name" value="PHOSPHOINOSITIDE PHOSPHATASE SAC9-RELATED"/>
    <property type="match status" value="1"/>
</dbReference>
<sequence length="1347" mass="155613">MCSSGVFIYETEDSEITYLVVHVTKPPRLENETRFFNSDISTKNSVYSLKNLKNADTTYVFTIDMTTGGMCFYGLPNIDLFPSPTRAWESLSSLHKMKVGMPKYLGSHLIGTTIEGNTLYILSVEEKEEVAIIFDQPIYRIKKTNVYTISWDQKGVYSTTSNSLSTNKSNSQSSPTTPTPEFLEFEINKCHYFSPTLDLSSPFPYPRYKIDHNYFCWNKRFVKIFEEVAAFQCCIVLLQGTVLSMNDCKNCNSDNIIYILKRSSSNSGTRYLARGMNEDDQEPANECECELIFVDNKKRYYSHSWRRGSPPIFWGTDANLFTQKNIVNKKANESSSYGKTHVYFLQDIFVRFDVRKCHVISFLKNVGTEKDINDAYEASINEVNHNFSQLLPKPNSNTNANANVNDFICNINFTRFFFDNIESKNVVEYFIEQLMNEVQSVHFNQVTLNAEYHKDKSYVFHDHQDMVYRFNCADSLDRTNVGTFAFAIILTSKYANDFCLSFRKGSRAVWFEPFKFLKPSVINFLCKAFTKGGNIVSKMYANTAANRNSLIKQFFVPEDNEEDFKVHNDVVNIFWRNINSIMFDKKRQHLIFQWLDSDAFRRKRFSLDQQHIGFYQLITHEANKARDNSIDDLSEKTKVKRPSFVANDEGLYFIDESILSDVEKCFVLSTQNLSTNEVCVVFPEPVVVCAVSFLIIPQTRARKTPSFDLFISDQIADRESYLTGSRVTFMHGISLPIFIDNNGYQAKKWVTYDLIEIAKRSSQFPLDPESLRLSRFAKIRFNINSDYKTKKFDIANIKFSVKVPSNPRTLLFLKGHPPDISVIEEVYRNPLNINSSSYMEDLLQIEKKRTEKGISNYHRNNILVARGINPWNYDFPSQFLLKKNAKRCLICKSRFTEKNRPLYFISHKLLPQFFIEYNDFIRKYNISVNIDENSSIADNTQKIIEMMNLQFVRVCNACKDKLVVLSGDQEKLLTDTVFVKVDVTKEKLIRNFKAFPLIPNTTTKSVNDNDNEITNSKIIEDFTFTLNSNHVRIFNPPAGLVTKSKNDNDNDDDSDDKTELFQQIKKLTKSLNTDVDVQVKGKRIIIGMSFVSYFHPSKITLTLNKIIQPSNQANLKVMILMKIPNSESQSYIEKTALRSNDRLSYTVTNFNDGPIKFFDLIIDNEDGFDKKKLIEVSIKRIMIHGKFELLKLFNYPYSHSNSTTNLDQKLFPVNLPKFIDNKNLLGSKVNGWDDQTRTQKIPFNNKESNVIIFKPFKNADKNLPMSLIIAYYDADDSITYCESLIVPSWIGRYGNSSTPQLTISNENDTSDQFIFPIKATMNASYILIFYLDRMKIIVPYKVALAKV</sequence>
<dbReference type="PROSITE" id="PS50275">
    <property type="entry name" value="SAC"/>
    <property type="match status" value="1"/>
</dbReference>
<evidence type="ECO:0000313" key="4">
    <source>
        <dbReference type="Proteomes" id="UP001470230"/>
    </source>
</evidence>
<dbReference type="Pfam" id="PF02383">
    <property type="entry name" value="Syja_N"/>
    <property type="match status" value="1"/>
</dbReference>
<organism evidence="3 4">
    <name type="scientific">Tritrichomonas musculus</name>
    <dbReference type="NCBI Taxonomy" id="1915356"/>
    <lineage>
        <taxon>Eukaryota</taxon>
        <taxon>Metamonada</taxon>
        <taxon>Parabasalia</taxon>
        <taxon>Tritrichomonadida</taxon>
        <taxon>Tritrichomonadidae</taxon>
        <taxon>Tritrichomonas</taxon>
    </lineage>
</organism>
<proteinExistence type="predicted"/>
<feature type="region of interest" description="Disordered" evidence="1">
    <location>
        <begin position="1037"/>
        <end position="1056"/>
    </location>
</feature>
<accession>A0ABR2HFZ8</accession>
<gene>
    <name evidence="3" type="ORF">M9Y10_020360</name>
</gene>
<name>A0ABR2HFZ8_9EUKA</name>
<evidence type="ECO:0000259" key="2">
    <source>
        <dbReference type="PROSITE" id="PS50275"/>
    </source>
</evidence>
<feature type="domain" description="SAC" evidence="2">
    <location>
        <begin position="182"/>
        <end position="542"/>
    </location>
</feature>
<dbReference type="PANTHER" id="PTHR46817:SF1">
    <property type="entry name" value="SAC DOMAIN-CONTAINING PROTEIN"/>
    <property type="match status" value="1"/>
</dbReference>
<reference evidence="3 4" key="1">
    <citation type="submission" date="2024-04" db="EMBL/GenBank/DDBJ databases">
        <title>Tritrichomonas musculus Genome.</title>
        <authorList>
            <person name="Alves-Ferreira E."/>
            <person name="Grigg M."/>
            <person name="Lorenzi H."/>
            <person name="Galac M."/>
        </authorList>
    </citation>
    <scope>NUCLEOTIDE SEQUENCE [LARGE SCALE GENOMIC DNA]</scope>
    <source>
        <strain evidence="3 4">EAF2021</strain>
    </source>
</reference>
<keyword evidence="4" id="KW-1185">Reference proteome</keyword>
<dbReference type="Proteomes" id="UP001470230">
    <property type="component" value="Unassembled WGS sequence"/>
</dbReference>
<comment type="caution">
    <text evidence="3">The sequence shown here is derived from an EMBL/GenBank/DDBJ whole genome shotgun (WGS) entry which is preliminary data.</text>
</comment>
<evidence type="ECO:0000256" key="1">
    <source>
        <dbReference type="SAM" id="MobiDB-lite"/>
    </source>
</evidence>
<dbReference type="InterPro" id="IPR002013">
    <property type="entry name" value="SAC_dom"/>
</dbReference>
<protein>
    <recommendedName>
        <fullName evidence="2">SAC domain-containing protein</fullName>
    </recommendedName>
</protein>